<dbReference type="Pfam" id="PF00789">
    <property type="entry name" value="UBX"/>
    <property type="match status" value="1"/>
</dbReference>
<feature type="compositionally biased region" description="Polar residues" evidence="1">
    <location>
        <begin position="1"/>
        <end position="11"/>
    </location>
</feature>
<name>A0A154P9R9_DUFNO</name>
<dbReference type="STRING" id="178035.A0A154P9R9"/>
<evidence type="ECO:0000259" key="2">
    <source>
        <dbReference type="PROSITE" id="PS50033"/>
    </source>
</evidence>
<dbReference type="InterPro" id="IPR001012">
    <property type="entry name" value="UBX_dom"/>
</dbReference>
<evidence type="ECO:0000313" key="3">
    <source>
        <dbReference type="EMBL" id="KZC08583.1"/>
    </source>
</evidence>
<accession>A0A154P9R9</accession>
<dbReference type="InterPro" id="IPR042774">
    <property type="entry name" value="UBXN6_PUB"/>
</dbReference>
<proteinExistence type="predicted"/>
<dbReference type="GO" id="GO:0005737">
    <property type="term" value="C:cytoplasm"/>
    <property type="evidence" value="ECO:0007669"/>
    <property type="project" value="TreeGrafter"/>
</dbReference>
<dbReference type="PROSITE" id="PS50033">
    <property type="entry name" value="UBX"/>
    <property type="match status" value="1"/>
</dbReference>
<dbReference type="PANTHER" id="PTHR23153">
    <property type="entry name" value="UBX-RELATED"/>
    <property type="match status" value="1"/>
</dbReference>
<dbReference type="OrthoDB" id="49605at2759"/>
<feature type="compositionally biased region" description="Basic and acidic residues" evidence="1">
    <location>
        <begin position="18"/>
        <end position="27"/>
    </location>
</feature>
<evidence type="ECO:0000256" key="1">
    <source>
        <dbReference type="SAM" id="MobiDB-lite"/>
    </source>
</evidence>
<reference evidence="3 4" key="1">
    <citation type="submission" date="2015-07" db="EMBL/GenBank/DDBJ databases">
        <title>The genome of Dufourea novaeangliae.</title>
        <authorList>
            <person name="Pan H."/>
            <person name="Kapheim K."/>
        </authorList>
    </citation>
    <scope>NUCLEOTIDE SEQUENCE [LARGE SCALE GENOMIC DNA]</scope>
    <source>
        <strain evidence="3">0120121106</strain>
        <tissue evidence="3">Whole body</tissue>
    </source>
</reference>
<organism evidence="3 4">
    <name type="scientific">Dufourea novaeangliae</name>
    <name type="common">Sweat bee</name>
    <dbReference type="NCBI Taxonomy" id="178035"/>
    <lineage>
        <taxon>Eukaryota</taxon>
        <taxon>Metazoa</taxon>
        <taxon>Ecdysozoa</taxon>
        <taxon>Arthropoda</taxon>
        <taxon>Hexapoda</taxon>
        <taxon>Insecta</taxon>
        <taxon>Pterygota</taxon>
        <taxon>Neoptera</taxon>
        <taxon>Endopterygota</taxon>
        <taxon>Hymenoptera</taxon>
        <taxon>Apocrita</taxon>
        <taxon>Aculeata</taxon>
        <taxon>Apoidea</taxon>
        <taxon>Anthophila</taxon>
        <taxon>Halictidae</taxon>
        <taxon>Rophitinae</taxon>
        <taxon>Dufourea</taxon>
    </lineage>
</organism>
<keyword evidence="4" id="KW-1185">Reference proteome</keyword>
<dbReference type="SUPFAM" id="SSF54236">
    <property type="entry name" value="Ubiquitin-like"/>
    <property type="match status" value="1"/>
</dbReference>
<dbReference type="InterPro" id="IPR029071">
    <property type="entry name" value="Ubiquitin-like_domsf"/>
</dbReference>
<dbReference type="InterPro" id="IPR018997">
    <property type="entry name" value="PUB_domain"/>
</dbReference>
<dbReference type="PANTHER" id="PTHR23153:SF38">
    <property type="entry name" value="UBX DOMAIN-CONTAINING PROTEIN 6"/>
    <property type="match status" value="1"/>
</dbReference>
<gene>
    <name evidence="3" type="ORF">WN55_10930</name>
</gene>
<protein>
    <submittedName>
        <fullName evidence="3">UBX domain-containing protein 6</fullName>
    </submittedName>
</protein>
<dbReference type="EMBL" id="KQ434850">
    <property type="protein sequence ID" value="KZC08583.1"/>
    <property type="molecule type" value="Genomic_DNA"/>
</dbReference>
<evidence type="ECO:0000313" key="4">
    <source>
        <dbReference type="Proteomes" id="UP000076502"/>
    </source>
</evidence>
<dbReference type="CDD" id="cd10460">
    <property type="entry name" value="PUB_UBXD1"/>
    <property type="match status" value="1"/>
</dbReference>
<dbReference type="Gene3D" id="1.20.58.2190">
    <property type="match status" value="1"/>
</dbReference>
<feature type="domain" description="UBX" evidence="2">
    <location>
        <begin position="308"/>
        <end position="385"/>
    </location>
</feature>
<dbReference type="AlphaFoldDB" id="A0A154P9R9"/>
<dbReference type="Pfam" id="PF09409">
    <property type="entry name" value="PUB"/>
    <property type="match status" value="1"/>
</dbReference>
<dbReference type="InterPro" id="IPR036339">
    <property type="entry name" value="PUB-like_dom_sf"/>
</dbReference>
<dbReference type="Proteomes" id="UP000076502">
    <property type="component" value="Unassembled WGS sequence"/>
</dbReference>
<dbReference type="SMART" id="SM00580">
    <property type="entry name" value="PUG"/>
    <property type="match status" value="1"/>
</dbReference>
<dbReference type="Gene3D" id="3.10.20.90">
    <property type="entry name" value="Phosphatidylinositol 3-kinase Catalytic Subunit, Chain A, domain 1"/>
    <property type="match status" value="1"/>
</dbReference>
<feature type="region of interest" description="Disordered" evidence="1">
    <location>
        <begin position="1"/>
        <end position="32"/>
    </location>
</feature>
<dbReference type="SUPFAM" id="SSF143503">
    <property type="entry name" value="PUG domain-like"/>
    <property type="match status" value="1"/>
</dbReference>
<sequence length="412" mass="47614">MCRLTESTNSGVSTSRVEPVERVEPTVEAKTAGQAALARLETKTNNRSKYKKSYEAIKAQVKLELEQEKKAQQNDTELKHETEDKVRDNSLLAVTDVYFRCPYLSNEILPRDEWKKKIKEFLYDQLKGEEAGLTACLVIQNCNSGREKINNCVETLGKYLENIINNPEAEKYRKIRMHNKIFQEKVLPVEGALDFLHAAGFRQTKLLHNDVVEDFLVWDPENCDIVNLTMLSEALISAEVIPLELDRNLQVLLPMQASQRSELPPSFFNLTPEELRREQQLRTQNVEKSQMLRTRAMRETEEKQQRLRKYKYALIRIRFPDDIILQGTFSVHEKFQNVVDFVSENIVNSETSFMLKGLIGETFNKKCLDKTLLELELFPAALLIFAVKDESKKPNDSTGYLKEEILSYVQSI</sequence>